<evidence type="ECO:0000313" key="1">
    <source>
        <dbReference type="EMBL" id="APH55168.1"/>
    </source>
</evidence>
<dbReference type="GO" id="GO:0006631">
    <property type="term" value="P:fatty acid metabolic process"/>
    <property type="evidence" value="ECO:0007669"/>
    <property type="project" value="InterPro"/>
</dbReference>
<gene>
    <name evidence="1" type="ORF">GbCGDNIH9_8666</name>
</gene>
<proteinExistence type="predicted"/>
<sequence>MQYFREAFLQTSAWFFWFPIFAFENWHSLLKMKFYMHRFLGVIRATIDGKDSILPVSAKDVVFA</sequence>
<dbReference type="GO" id="GO:0050151">
    <property type="term" value="F:oleate hydratase activity"/>
    <property type="evidence" value="ECO:0007669"/>
    <property type="project" value="InterPro"/>
</dbReference>
<dbReference type="GO" id="GO:0071949">
    <property type="term" value="F:FAD binding"/>
    <property type="evidence" value="ECO:0007669"/>
    <property type="project" value="InterPro"/>
</dbReference>
<dbReference type="RefSeq" id="WP_072573010.1">
    <property type="nucleotide sequence ID" value="NZ_CP018191.1"/>
</dbReference>
<dbReference type="Pfam" id="PF06100">
    <property type="entry name" value="MCRA"/>
    <property type="match status" value="1"/>
</dbReference>
<dbReference type="Proteomes" id="UP000182373">
    <property type="component" value="Chromosome"/>
</dbReference>
<evidence type="ECO:0000313" key="2">
    <source>
        <dbReference type="Proteomes" id="UP000182373"/>
    </source>
</evidence>
<dbReference type="EMBL" id="CP018191">
    <property type="protein sequence ID" value="APH55168.1"/>
    <property type="molecule type" value="Genomic_DNA"/>
</dbReference>
<name>A0AAC9KD29_9PROT</name>
<reference evidence="2" key="1">
    <citation type="submission" date="2016-11" db="EMBL/GenBank/DDBJ databases">
        <title>Comparative genomic and phenotypic analysis of Granulibacter bethesdensis clinical isolates from patients with chronic granulomatous disease.</title>
        <authorList>
            <person name="Zarember K.A."/>
            <person name="Porcella S.F."/>
            <person name="Chu J."/>
            <person name="Ding L."/>
            <person name="Dahlstrom E."/>
            <person name="Barbian K."/>
            <person name="Martens C."/>
            <person name="Sykora L."/>
            <person name="Kramer S."/>
            <person name="Pettinato A.M."/>
            <person name="Hong H."/>
            <person name="Wald G."/>
            <person name="Berg L.J."/>
            <person name="Rogge L.S."/>
            <person name="Greenberg D.E."/>
            <person name="Falcone E.L."/>
            <person name="Neves J.F."/>
            <person name="Simoes M.J."/>
            <person name="Casal M."/>
            <person name="Rodriguez-Lopez F.C."/>
            <person name="Zelazny A."/>
            <person name="Gallin J.I."/>
            <person name="Holland S.M."/>
        </authorList>
    </citation>
    <scope>NUCLEOTIDE SEQUENCE [LARGE SCALE GENOMIC DNA]</scope>
    <source>
        <strain evidence="2">NIH9.1</strain>
    </source>
</reference>
<protein>
    <submittedName>
        <fullName evidence="1">Myosin-crossreactive antigen</fullName>
    </submittedName>
</protein>
<organism evidence="1 2">
    <name type="scientific">Granulibacter bethesdensis</name>
    <dbReference type="NCBI Taxonomy" id="364410"/>
    <lineage>
        <taxon>Bacteria</taxon>
        <taxon>Pseudomonadati</taxon>
        <taxon>Pseudomonadota</taxon>
        <taxon>Alphaproteobacteria</taxon>
        <taxon>Acetobacterales</taxon>
        <taxon>Acetobacteraceae</taxon>
        <taxon>Granulibacter</taxon>
    </lineage>
</organism>
<dbReference type="InterPro" id="IPR010354">
    <property type="entry name" value="Oleate_hydratase"/>
</dbReference>
<accession>A0AAC9KD29</accession>
<dbReference type="AlphaFoldDB" id="A0AAC9KD29"/>